<keyword evidence="2" id="KW-0436">Ligase</keyword>
<dbReference type="InterPro" id="IPR011763">
    <property type="entry name" value="COA_CT_C"/>
</dbReference>
<evidence type="ECO:0000259" key="1">
    <source>
        <dbReference type="PROSITE" id="PS50989"/>
    </source>
</evidence>
<gene>
    <name evidence="2" type="primary">accA_1</name>
    <name evidence="2" type="ORF">NCTC12195_02988</name>
</gene>
<proteinExistence type="predicted"/>
<keyword evidence="2" id="KW-0808">Transferase</keyword>
<dbReference type="GO" id="GO:0016743">
    <property type="term" value="F:carboxyl- or carbamoyltransferase activity"/>
    <property type="evidence" value="ECO:0007669"/>
    <property type="project" value="InterPro"/>
</dbReference>
<dbReference type="InterPro" id="IPR001095">
    <property type="entry name" value="Acetyl_CoA_COase_a_su"/>
</dbReference>
<dbReference type="EMBL" id="UHDK01000001">
    <property type="protein sequence ID" value="SUM33523.1"/>
    <property type="molecule type" value="Genomic_DNA"/>
</dbReference>
<dbReference type="AlphaFoldDB" id="A0A380FJ75"/>
<dbReference type="GO" id="GO:0003989">
    <property type="term" value="F:acetyl-CoA carboxylase activity"/>
    <property type="evidence" value="ECO:0007669"/>
    <property type="project" value="UniProtKB-EC"/>
</dbReference>
<dbReference type="GO" id="GO:0009317">
    <property type="term" value="C:acetyl-CoA carboxylase complex"/>
    <property type="evidence" value="ECO:0007669"/>
    <property type="project" value="InterPro"/>
</dbReference>
<organism evidence="2 3">
    <name type="scientific">Staphylococcus gallinarum</name>
    <dbReference type="NCBI Taxonomy" id="1293"/>
    <lineage>
        <taxon>Bacteria</taxon>
        <taxon>Bacillati</taxon>
        <taxon>Bacillota</taxon>
        <taxon>Bacilli</taxon>
        <taxon>Bacillales</taxon>
        <taxon>Staphylococcaceae</taxon>
        <taxon>Staphylococcus</taxon>
    </lineage>
</organism>
<sequence length="36" mass="3953">MKITADDLHELNIADEVVKEPIGGAHQDVKSSSIEY</sequence>
<evidence type="ECO:0000313" key="2">
    <source>
        <dbReference type="EMBL" id="SUM33523.1"/>
    </source>
</evidence>
<accession>A0A380FJ75</accession>
<dbReference type="Pfam" id="PF03255">
    <property type="entry name" value="ACCA"/>
    <property type="match status" value="1"/>
</dbReference>
<dbReference type="Proteomes" id="UP000255277">
    <property type="component" value="Unassembled WGS sequence"/>
</dbReference>
<dbReference type="EC" id="6.4.1.2" evidence="2"/>
<protein>
    <submittedName>
        <fullName evidence="2">Acetyl-CoA carboxylase carboxyltransferase subunit alpha</fullName>
        <ecNumber evidence="2">6.4.1.2</ecNumber>
    </submittedName>
</protein>
<evidence type="ECO:0000313" key="3">
    <source>
        <dbReference type="Proteomes" id="UP000255277"/>
    </source>
</evidence>
<reference evidence="2 3" key="1">
    <citation type="submission" date="2018-06" db="EMBL/GenBank/DDBJ databases">
        <authorList>
            <consortium name="Pathogen Informatics"/>
            <person name="Doyle S."/>
        </authorList>
    </citation>
    <scope>NUCLEOTIDE SEQUENCE [LARGE SCALE GENOMIC DNA]</scope>
    <source>
        <strain evidence="2 3">NCTC12195</strain>
    </source>
</reference>
<name>A0A380FJ75_STAGA</name>
<dbReference type="PROSITE" id="PS50989">
    <property type="entry name" value="COA_CT_CTER"/>
    <property type="match status" value="1"/>
</dbReference>
<dbReference type="GO" id="GO:0006633">
    <property type="term" value="P:fatty acid biosynthetic process"/>
    <property type="evidence" value="ECO:0007669"/>
    <property type="project" value="InterPro"/>
</dbReference>
<feature type="domain" description="CoA carboxyltransferase C-terminal" evidence="1">
    <location>
        <begin position="1"/>
        <end position="36"/>
    </location>
</feature>